<sequence length="46" mass="5340">MHFFVIMARDHESSCTYLRVSCRFSQICPFFIVLDVNILILSSRSG</sequence>
<evidence type="ECO:0000313" key="2">
    <source>
        <dbReference type="Proteomes" id="UP000199460"/>
    </source>
</evidence>
<organism evidence="1 2">
    <name type="scientific">Ectopseudomonas guguanensis</name>
    <dbReference type="NCBI Taxonomy" id="1198456"/>
    <lineage>
        <taxon>Bacteria</taxon>
        <taxon>Pseudomonadati</taxon>
        <taxon>Pseudomonadota</taxon>
        <taxon>Gammaproteobacteria</taxon>
        <taxon>Pseudomonadales</taxon>
        <taxon>Pseudomonadaceae</taxon>
        <taxon>Ectopseudomonas</taxon>
    </lineage>
</organism>
<keyword evidence="2" id="KW-1185">Reference proteome</keyword>
<reference evidence="2" key="1">
    <citation type="submission" date="2016-10" db="EMBL/GenBank/DDBJ databases">
        <authorList>
            <person name="Varghese N."/>
            <person name="Submissions S."/>
        </authorList>
    </citation>
    <scope>NUCLEOTIDE SEQUENCE [LARGE SCALE GENOMIC DNA]</scope>
    <source>
        <strain evidence="2">JCM 18416</strain>
    </source>
</reference>
<dbReference type="AlphaFoldDB" id="A0A1H0X7A9"/>
<gene>
    <name evidence="1" type="ORF">SAMN05216213_11091</name>
</gene>
<accession>A0A1H0X7A9</accession>
<proteinExistence type="predicted"/>
<dbReference type="Proteomes" id="UP000199460">
    <property type="component" value="Unassembled WGS sequence"/>
</dbReference>
<evidence type="ECO:0000313" key="1">
    <source>
        <dbReference type="EMBL" id="SDP98854.1"/>
    </source>
</evidence>
<protein>
    <submittedName>
        <fullName evidence="1">Uncharacterized protein</fullName>
    </submittedName>
</protein>
<name>A0A1H0X7A9_9GAMM</name>
<dbReference type="EMBL" id="FNJJ01000010">
    <property type="protein sequence ID" value="SDP98854.1"/>
    <property type="molecule type" value="Genomic_DNA"/>
</dbReference>